<evidence type="ECO:0000313" key="11">
    <source>
        <dbReference type="EMBL" id="EPE04763.1"/>
    </source>
</evidence>
<sequence length="1931" mass="211908">MAPELQSGRRSVSPESSGRDSPAPRQWRNQLGAADEPQARDKAFRKYAVGVERALALFETNLQEWADYISFLNRLLKALQNRQSTITTIPAKVLVAKRLSQCLNPSLPSGVHQKALEVYNYVFSVIGKDGLSRDLPLYLPGLAPTLSFASLSARAHFVDLLERHFLDIDPRSLRPALKSLILALLPALEEETAEDFDRSLKLLNRFKASVRPASSEDLTADHATGDDFFWQCFFLATITSQSRRPGALAYLNRYLPKLGQAPSGDAPDTTNKAKRTPDADPQLVEQLSELITTPEPGLLLRCFTAGLGDEQLLIQRGFLDLLVAHLPLHASVLQSRVKTTDLELLMRAACGVVIRREMSLNRRLTAWLLGPTPAAGAESDNVPESPSSVADGRHAGFSFTPKTSYFEEHGLQPLTRALLSMVEDKPSSIPAERARPYRICLSLMDRWEIGGLVVPEVFLPIVDSVRKYKTEAASKADFNEVLRSASVFFDGVESGLIYGEMLSLVAQAIGPGGKLSAEERADKLDLVKFILIHFNVREEEMISIHAPLSALSILSMLEDTRGRESSATPDITIQALNIAVDLLDIVPERAFSPATPTSAEPKPQGSIPNAELLKKIRDFYVNDQGNLETATPPYGPHIAAELLLQKACSICCQSLLDGTAEADLPLKSRVLLLLLEKIPISTPFRVSELQAALHKRIAQGGDFIAFTTFSSILSVAIHLHLSERISTNELSAIVPSLVSRAWRFLSATEPKYHVETVRNLWLLQTALGTTNRDIEASISQLMTQSDVRGTFAARNADAGRSFAVLWLHTLQDSPNASDRRTPKTPKTPNSNLRSFPRLSGIDHYDVMLTRPLLLMLDALLDERTQLFMTVKTWLGSLVGLDRLFLILAKKFLDLGVLRSDWFGPKQPSFSKSQSNAYEEDFDDDVDTCLYYLRTLNNIFRWSPDSLWSVLARRTVRSSLLQEAGSSLGAGDERPEVTYQELFVHVCMKCIVPVKKADGNSLADQRDAQLCRFALYTLQHILLSPDAAALGHLHLEDPLLERLAQSLQGPDPYIQTLLLDVISPALRLREASVSERPSSPAPSEKRTFSSTDLSKIASPSAEEVAHVVPPPPAPLLKCIQAGLSAPSSRAVLDSWVSFLAMCLPLYADSIFQVLIPLVETLCAQIGNTFADLQEIFKNKNPSPRPDTDAPESTLIALLNALEQVVAAAHQTLVVEEARHQAVKGPDQPQGFFGNIFTSDTPQTRSATANDRLTVLLAFQDAVRICFRIWTWGKTGSSVTAQDTTSAASFNYTSLRMRNRARRLLEHLFRAETLECLETTVDIWRSALITQASGTAATESGSPANVPASGRQYTDVFDLLLSLDASRPKNAIPALFNSIYSRTNPTALDPSRKSTLTISLQDTDIVVFLVDYARSLEDDVMDEIWNDCTLFLKDLLGNPFPHRQSLPCLLEFAAILGEKVDNTNFGEQRKMRRELGDLFLRLLTALFTTRPIIFPDAAGASSTQLDRMVAPAESVTQSALTPTSSAIRTPAERADDVVGILSMIVPNLPKILMENDRVLTAAATISASVIGPTLRAKAFPECMSHATLQLLRELSQLPNNQKSWKKDVSDAFNDARFFATNMSLVQSDWLDLLRQWSHSDKERMPELMSRLTAPTTAGIVFGVGATSARLEADRRTQLTLRRVALLIMAAEGDAFVSDLPLVTEKLVEVLGASATSSPSSTTRAEVYMVLRALVLRTSPVHLAGLWPLVDSELHAAIASIVAPDSSTAADTFNNASLLQACKLLDLLVCIAPDDFQLREWLFVTDTIDAVYRPASYQPVALADELSEELGALGGKSSSGMGGLGGHTGIESVTALIASSAQKRPLLGMGGGLSDEVSLERKDELVSKVVRPFFSQLSIFAFESTYAMVQVDTEGCIRSLLKDLFDERAIVKAL</sequence>
<evidence type="ECO:0000313" key="12">
    <source>
        <dbReference type="Proteomes" id="UP000016923"/>
    </source>
</evidence>
<dbReference type="Pfam" id="PF24598">
    <property type="entry name" value="DOP1_C"/>
    <property type="match status" value="1"/>
</dbReference>
<evidence type="ECO:0000256" key="6">
    <source>
        <dbReference type="ARBA" id="ARBA00046326"/>
    </source>
</evidence>
<reference evidence="11 12" key="1">
    <citation type="journal article" date="2013" name="BMC Genomics">
        <title>The genome and transcriptome of the pine saprophyte Ophiostoma piceae, and a comparison with the bark beetle-associated pine pathogen Grosmannia clavigera.</title>
        <authorList>
            <person name="Haridas S."/>
            <person name="Wang Y."/>
            <person name="Lim L."/>
            <person name="Massoumi Alamouti S."/>
            <person name="Jackman S."/>
            <person name="Docking R."/>
            <person name="Robertson G."/>
            <person name="Birol I."/>
            <person name="Bohlmann J."/>
            <person name="Breuil C."/>
        </authorList>
    </citation>
    <scope>NUCLEOTIDE SEQUENCE [LARGE SCALE GENOMIC DNA]</scope>
    <source>
        <strain evidence="11 12">UAMH 11346</strain>
    </source>
</reference>
<keyword evidence="5" id="KW-0472">Membrane</keyword>
<keyword evidence="2" id="KW-0813">Transport</keyword>
<comment type="similarity">
    <text evidence="6">Belongs to the DOP1 family.</text>
</comment>
<dbReference type="PANTHER" id="PTHR14042">
    <property type="entry name" value="DOPEY-RELATED"/>
    <property type="match status" value="1"/>
</dbReference>
<evidence type="ECO:0000259" key="9">
    <source>
        <dbReference type="Pfam" id="PF24597"/>
    </source>
</evidence>
<organism evidence="11 12">
    <name type="scientific">Ophiostoma piceae (strain UAMH 11346)</name>
    <name type="common">Sap stain fungus</name>
    <dbReference type="NCBI Taxonomy" id="1262450"/>
    <lineage>
        <taxon>Eukaryota</taxon>
        <taxon>Fungi</taxon>
        <taxon>Dikarya</taxon>
        <taxon>Ascomycota</taxon>
        <taxon>Pezizomycotina</taxon>
        <taxon>Sordariomycetes</taxon>
        <taxon>Sordariomycetidae</taxon>
        <taxon>Ophiostomatales</taxon>
        <taxon>Ophiostomataceae</taxon>
        <taxon>Ophiostoma</taxon>
    </lineage>
</organism>
<keyword evidence="4" id="KW-0333">Golgi apparatus</keyword>
<dbReference type="SUPFAM" id="SSF48371">
    <property type="entry name" value="ARM repeat"/>
    <property type="match status" value="1"/>
</dbReference>
<keyword evidence="3" id="KW-0653">Protein transport</keyword>
<evidence type="ECO:0000256" key="7">
    <source>
        <dbReference type="SAM" id="MobiDB-lite"/>
    </source>
</evidence>
<evidence type="ECO:0000259" key="10">
    <source>
        <dbReference type="Pfam" id="PF24598"/>
    </source>
</evidence>
<feature type="domain" description="DOP1-like C-terminal" evidence="10">
    <location>
        <begin position="1406"/>
        <end position="1904"/>
    </location>
</feature>
<feature type="region of interest" description="Disordered" evidence="7">
    <location>
        <begin position="1"/>
        <end position="37"/>
    </location>
</feature>
<comment type="subcellular location">
    <subcellularLocation>
        <location evidence="1">Golgi apparatus membrane</location>
        <topology evidence="1">Peripheral membrane protein</topology>
    </subcellularLocation>
</comment>
<gene>
    <name evidence="11" type="ORF">F503_06312</name>
</gene>
<protein>
    <submittedName>
        <fullName evidence="11">Cellular morphogenesis regulator</fullName>
    </submittedName>
</protein>
<evidence type="ECO:0000256" key="5">
    <source>
        <dbReference type="ARBA" id="ARBA00023136"/>
    </source>
</evidence>
<feature type="domain" description="DOP1-like middle TPR" evidence="9">
    <location>
        <begin position="405"/>
        <end position="620"/>
    </location>
</feature>
<dbReference type="GO" id="GO:0005802">
    <property type="term" value="C:trans-Golgi network"/>
    <property type="evidence" value="ECO:0007669"/>
    <property type="project" value="TreeGrafter"/>
</dbReference>
<feature type="region of interest" description="Disordered" evidence="7">
    <location>
        <begin position="1072"/>
        <end position="1091"/>
    </location>
</feature>
<dbReference type="OMA" id="GLETCIA"/>
<dbReference type="GO" id="GO:0006895">
    <property type="term" value="P:Golgi to endosome transport"/>
    <property type="evidence" value="ECO:0007669"/>
    <property type="project" value="InterPro"/>
</dbReference>
<proteinExistence type="inferred from homology"/>
<dbReference type="InterPro" id="IPR056458">
    <property type="entry name" value="TPR_DOP1_M"/>
</dbReference>
<dbReference type="HOGENOM" id="CLU_001197_1_0_1"/>
<dbReference type="PANTHER" id="PTHR14042:SF24">
    <property type="entry name" value="PROTEIN DOPEY-1 HOMOLOG"/>
    <property type="match status" value="1"/>
</dbReference>
<dbReference type="STRING" id="1262450.S3CEP6"/>
<dbReference type="GO" id="GO:0000139">
    <property type="term" value="C:Golgi membrane"/>
    <property type="evidence" value="ECO:0007669"/>
    <property type="project" value="UniProtKB-SubCell"/>
</dbReference>
<dbReference type="GO" id="GO:0005768">
    <property type="term" value="C:endosome"/>
    <property type="evidence" value="ECO:0007669"/>
    <property type="project" value="TreeGrafter"/>
</dbReference>
<dbReference type="Pfam" id="PF24597">
    <property type="entry name" value="TPR_DOP1_M"/>
    <property type="match status" value="1"/>
</dbReference>
<dbReference type="Pfam" id="PF04118">
    <property type="entry name" value="Dopey_N"/>
    <property type="match status" value="1"/>
</dbReference>
<evidence type="ECO:0000256" key="3">
    <source>
        <dbReference type="ARBA" id="ARBA00022927"/>
    </source>
</evidence>
<name>S3CEP6_OPHP1</name>
<dbReference type="VEuPathDB" id="FungiDB:F503_06312"/>
<evidence type="ECO:0000256" key="4">
    <source>
        <dbReference type="ARBA" id="ARBA00023034"/>
    </source>
</evidence>
<dbReference type="InterPro" id="IPR016024">
    <property type="entry name" value="ARM-type_fold"/>
</dbReference>
<keyword evidence="12" id="KW-1185">Reference proteome</keyword>
<feature type="domain" description="DOP1 N-terminal" evidence="8">
    <location>
        <begin position="41"/>
        <end position="372"/>
    </location>
</feature>
<evidence type="ECO:0000256" key="1">
    <source>
        <dbReference type="ARBA" id="ARBA00004395"/>
    </source>
</evidence>
<dbReference type="Proteomes" id="UP000016923">
    <property type="component" value="Unassembled WGS sequence"/>
</dbReference>
<feature type="region of interest" description="Disordered" evidence="7">
    <location>
        <begin position="813"/>
        <end position="832"/>
    </location>
</feature>
<dbReference type="GO" id="GO:0005829">
    <property type="term" value="C:cytosol"/>
    <property type="evidence" value="ECO:0007669"/>
    <property type="project" value="GOC"/>
</dbReference>
<evidence type="ECO:0000256" key="2">
    <source>
        <dbReference type="ARBA" id="ARBA00022448"/>
    </source>
</evidence>
<dbReference type="eggNOG" id="KOG3613">
    <property type="taxonomic scope" value="Eukaryota"/>
</dbReference>
<dbReference type="InterPro" id="IPR056457">
    <property type="entry name" value="DOP1_C"/>
</dbReference>
<dbReference type="InterPro" id="IPR007249">
    <property type="entry name" value="DOP1_N"/>
</dbReference>
<evidence type="ECO:0000259" key="8">
    <source>
        <dbReference type="Pfam" id="PF04118"/>
    </source>
</evidence>
<accession>S3CEP6</accession>
<dbReference type="InterPro" id="IPR040314">
    <property type="entry name" value="DOP1"/>
</dbReference>
<dbReference type="OrthoDB" id="297643at2759"/>
<dbReference type="EMBL" id="KE148159">
    <property type="protein sequence ID" value="EPE04763.1"/>
    <property type="molecule type" value="Genomic_DNA"/>
</dbReference>
<dbReference type="GO" id="GO:0015031">
    <property type="term" value="P:protein transport"/>
    <property type="evidence" value="ECO:0007669"/>
    <property type="project" value="UniProtKB-KW"/>
</dbReference>